<evidence type="ECO:0000313" key="2">
    <source>
        <dbReference type="EMBL" id="MPC76770.1"/>
    </source>
</evidence>
<keyword evidence="3" id="KW-1185">Reference proteome</keyword>
<accession>A0A5B7HWD0</accession>
<evidence type="ECO:0000256" key="1">
    <source>
        <dbReference type="SAM" id="MobiDB-lite"/>
    </source>
</evidence>
<protein>
    <submittedName>
        <fullName evidence="2">Uncharacterized protein</fullName>
    </submittedName>
</protein>
<reference evidence="2 3" key="1">
    <citation type="submission" date="2019-05" db="EMBL/GenBank/DDBJ databases">
        <title>Another draft genome of Portunus trituberculatus and its Hox gene families provides insights of decapod evolution.</title>
        <authorList>
            <person name="Jeong J.-H."/>
            <person name="Song I."/>
            <person name="Kim S."/>
            <person name="Choi T."/>
            <person name="Kim D."/>
            <person name="Ryu S."/>
            <person name="Kim W."/>
        </authorList>
    </citation>
    <scope>NUCLEOTIDE SEQUENCE [LARGE SCALE GENOMIC DNA]</scope>
    <source>
        <tissue evidence="2">Muscle</tissue>
    </source>
</reference>
<proteinExistence type="predicted"/>
<organism evidence="2 3">
    <name type="scientific">Portunus trituberculatus</name>
    <name type="common">Swimming crab</name>
    <name type="synonym">Neptunus trituberculatus</name>
    <dbReference type="NCBI Taxonomy" id="210409"/>
    <lineage>
        <taxon>Eukaryota</taxon>
        <taxon>Metazoa</taxon>
        <taxon>Ecdysozoa</taxon>
        <taxon>Arthropoda</taxon>
        <taxon>Crustacea</taxon>
        <taxon>Multicrustacea</taxon>
        <taxon>Malacostraca</taxon>
        <taxon>Eumalacostraca</taxon>
        <taxon>Eucarida</taxon>
        <taxon>Decapoda</taxon>
        <taxon>Pleocyemata</taxon>
        <taxon>Brachyura</taxon>
        <taxon>Eubrachyura</taxon>
        <taxon>Portunoidea</taxon>
        <taxon>Portunidae</taxon>
        <taxon>Portuninae</taxon>
        <taxon>Portunus</taxon>
    </lineage>
</organism>
<comment type="caution">
    <text evidence="2">The sequence shown here is derived from an EMBL/GenBank/DDBJ whole genome shotgun (WGS) entry which is preliminary data.</text>
</comment>
<name>A0A5B7HWD0_PORTR</name>
<dbReference type="Proteomes" id="UP000324222">
    <property type="component" value="Unassembled WGS sequence"/>
</dbReference>
<feature type="region of interest" description="Disordered" evidence="1">
    <location>
        <begin position="1"/>
        <end position="71"/>
    </location>
</feature>
<evidence type="ECO:0000313" key="3">
    <source>
        <dbReference type="Proteomes" id="UP000324222"/>
    </source>
</evidence>
<gene>
    <name evidence="2" type="ORF">E2C01_071202</name>
</gene>
<feature type="compositionally biased region" description="Basic and acidic residues" evidence="1">
    <location>
        <begin position="1"/>
        <end position="13"/>
    </location>
</feature>
<dbReference type="AlphaFoldDB" id="A0A5B7HWD0"/>
<dbReference type="EMBL" id="VSRR010044170">
    <property type="protein sequence ID" value="MPC76770.1"/>
    <property type="molecule type" value="Genomic_DNA"/>
</dbReference>
<feature type="compositionally biased region" description="Basic and acidic residues" evidence="1">
    <location>
        <begin position="23"/>
        <end position="71"/>
    </location>
</feature>
<sequence>MAGKKDEEGDIRGKMVMGNEQGRSTEEKGMKGEEGEEERLERRKSECQGELFGKEARSEENERGETHADKT</sequence>